<dbReference type="PROSITE" id="PS50940">
    <property type="entry name" value="CHIT_BIND_II"/>
    <property type="match status" value="6"/>
</dbReference>
<dbReference type="InterPro" id="IPR051940">
    <property type="entry name" value="Chitin_bind-dev_reg"/>
</dbReference>
<dbReference type="Pfam" id="PF01607">
    <property type="entry name" value="CBM_14"/>
    <property type="match status" value="6"/>
</dbReference>
<name>A0A9P0E4L6_DIABA</name>
<keyword evidence="10" id="KW-1185">Reference proteome</keyword>
<proteinExistence type="predicted"/>
<evidence type="ECO:0000313" key="10">
    <source>
        <dbReference type="Proteomes" id="UP001153709"/>
    </source>
</evidence>
<dbReference type="InterPro" id="IPR002557">
    <property type="entry name" value="Chitin-bd_dom"/>
</dbReference>
<evidence type="ECO:0000256" key="4">
    <source>
        <dbReference type="ARBA" id="ARBA00023157"/>
    </source>
</evidence>
<feature type="region of interest" description="Disordered" evidence="6">
    <location>
        <begin position="426"/>
        <end position="486"/>
    </location>
</feature>
<feature type="domain" description="Chitin-binding type-2" evidence="8">
    <location>
        <begin position="486"/>
        <end position="541"/>
    </location>
</feature>
<feature type="domain" description="Chitin-binding type-2" evidence="8">
    <location>
        <begin position="364"/>
        <end position="419"/>
    </location>
</feature>
<dbReference type="SMART" id="SM00494">
    <property type="entry name" value="ChtBD2"/>
    <property type="match status" value="6"/>
</dbReference>
<dbReference type="GO" id="GO:0008061">
    <property type="term" value="F:chitin binding"/>
    <property type="evidence" value="ECO:0007669"/>
    <property type="project" value="UniProtKB-KW"/>
</dbReference>
<protein>
    <recommendedName>
        <fullName evidence="8">Chitin-binding type-2 domain-containing protein</fullName>
    </recommendedName>
</protein>
<dbReference type="OrthoDB" id="6020543at2759"/>
<dbReference type="PANTHER" id="PTHR23301:SF0">
    <property type="entry name" value="CHITIN-BINDING TYPE-2 DOMAIN-CONTAINING PROTEIN-RELATED"/>
    <property type="match status" value="1"/>
</dbReference>
<feature type="compositionally biased region" description="Low complexity" evidence="6">
    <location>
        <begin position="466"/>
        <end position="479"/>
    </location>
</feature>
<feature type="compositionally biased region" description="Polar residues" evidence="6">
    <location>
        <begin position="329"/>
        <end position="354"/>
    </location>
</feature>
<dbReference type="InterPro" id="IPR036508">
    <property type="entry name" value="Chitin-bd_dom_sf"/>
</dbReference>
<evidence type="ECO:0000313" key="9">
    <source>
        <dbReference type="EMBL" id="CAH1280472.1"/>
    </source>
</evidence>
<gene>
    <name evidence="9" type="ORF">DIABBA_LOCUS8356</name>
</gene>
<keyword evidence="1" id="KW-0147">Chitin-binding</keyword>
<feature type="compositionally biased region" description="Low complexity" evidence="6">
    <location>
        <begin position="426"/>
        <end position="447"/>
    </location>
</feature>
<evidence type="ECO:0000256" key="2">
    <source>
        <dbReference type="ARBA" id="ARBA00022729"/>
    </source>
</evidence>
<dbReference type="PANTHER" id="PTHR23301">
    <property type="entry name" value="CHITIN BINDING PERITROPHIN-A"/>
    <property type="match status" value="1"/>
</dbReference>
<keyword evidence="3" id="KW-0677">Repeat</keyword>
<evidence type="ECO:0000256" key="6">
    <source>
        <dbReference type="SAM" id="MobiDB-lite"/>
    </source>
</evidence>
<reference evidence="9" key="1">
    <citation type="submission" date="2022-01" db="EMBL/GenBank/DDBJ databases">
        <authorList>
            <person name="King R."/>
        </authorList>
    </citation>
    <scope>NUCLEOTIDE SEQUENCE</scope>
</reference>
<dbReference type="EMBL" id="OU898280">
    <property type="protein sequence ID" value="CAH1280472.1"/>
    <property type="molecule type" value="Genomic_DNA"/>
</dbReference>
<keyword evidence="5" id="KW-0325">Glycoprotein</keyword>
<evidence type="ECO:0000256" key="1">
    <source>
        <dbReference type="ARBA" id="ARBA00022669"/>
    </source>
</evidence>
<keyword evidence="2 7" id="KW-0732">Signal</keyword>
<evidence type="ECO:0000256" key="3">
    <source>
        <dbReference type="ARBA" id="ARBA00022737"/>
    </source>
</evidence>
<feature type="domain" description="Chitin-binding type-2" evidence="8">
    <location>
        <begin position="177"/>
        <end position="232"/>
    </location>
</feature>
<feature type="domain" description="Chitin-binding type-2" evidence="8">
    <location>
        <begin position="268"/>
        <end position="323"/>
    </location>
</feature>
<feature type="domain" description="Chitin-binding type-2" evidence="8">
    <location>
        <begin position="33"/>
        <end position="89"/>
    </location>
</feature>
<feature type="signal peptide" evidence="7">
    <location>
        <begin position="1"/>
        <end position="23"/>
    </location>
</feature>
<keyword evidence="4" id="KW-1015">Disulfide bond</keyword>
<dbReference type="AlphaFoldDB" id="A0A9P0E4L6"/>
<feature type="chain" id="PRO_5040247096" description="Chitin-binding type-2 domain-containing protein" evidence="7">
    <location>
        <begin position="24"/>
        <end position="550"/>
    </location>
</feature>
<evidence type="ECO:0000256" key="7">
    <source>
        <dbReference type="SAM" id="SignalP"/>
    </source>
</evidence>
<feature type="region of interest" description="Disordered" evidence="6">
    <location>
        <begin position="329"/>
        <end position="361"/>
    </location>
</feature>
<feature type="region of interest" description="Disordered" evidence="6">
    <location>
        <begin position="241"/>
        <end position="261"/>
    </location>
</feature>
<dbReference type="Gene3D" id="2.170.140.10">
    <property type="entry name" value="Chitin binding domain"/>
    <property type="match status" value="6"/>
</dbReference>
<dbReference type="SUPFAM" id="SSF57625">
    <property type="entry name" value="Invertebrate chitin-binding proteins"/>
    <property type="match status" value="6"/>
</dbReference>
<sequence length="550" mass="60836">MMGVNGILCTLLVVLSSANYCTAFYNASHELYTLPCNQDDLNYRAYPYDCHKYIACEDNALVVIDCPEGFIWSEDRKACDFPENAECHEIPFPEPDCSDGKNTYWRYPFDCSLFWECLNKQLYLLPCPDDYFWDDSIKKCDVNEAVDCSGIIPYPSTSSSEAPATTTDEPLPYTTPEMICTKDNTFFPNIYDCSKYYECSNGIPVPMSCPAGEMWNIKLNTCDWAANVDCSYTVTPGTKVPPTSPVTQTPEPETPTAPTTSVPYTTPDLICTADKEYFPYIYDCSKYYECSNGVPILMDCPTGELWNIKINNCDWPANVDCSYVVSTTANPSSDVPDTSSADTNTPSEDPTEATTEPIPYTTPDLICTADKEYFPYIYDCSKYYECSNGIPVLMDCPTGELWNIKINNCDWPANVDCSYVVTTSGAPTAAPTQAPTQAPTEAPTEAPTQPPTEAPTEAPTQPPTDAPTEAPTEVPTDAPGPNTTPEIICKQDNTYFPYMYDCAKYYECSNGKPILMTCPTGQLWNNLLKTCDWAANVDCSYIISTPAPAA</sequence>
<evidence type="ECO:0000256" key="5">
    <source>
        <dbReference type="ARBA" id="ARBA00023180"/>
    </source>
</evidence>
<organism evidence="9 10">
    <name type="scientific">Diabrotica balteata</name>
    <name type="common">Banded cucumber beetle</name>
    <dbReference type="NCBI Taxonomy" id="107213"/>
    <lineage>
        <taxon>Eukaryota</taxon>
        <taxon>Metazoa</taxon>
        <taxon>Ecdysozoa</taxon>
        <taxon>Arthropoda</taxon>
        <taxon>Hexapoda</taxon>
        <taxon>Insecta</taxon>
        <taxon>Pterygota</taxon>
        <taxon>Neoptera</taxon>
        <taxon>Endopterygota</taxon>
        <taxon>Coleoptera</taxon>
        <taxon>Polyphaga</taxon>
        <taxon>Cucujiformia</taxon>
        <taxon>Chrysomeloidea</taxon>
        <taxon>Chrysomelidae</taxon>
        <taxon>Galerucinae</taxon>
        <taxon>Diabroticina</taxon>
        <taxon>Diabroticites</taxon>
        <taxon>Diabrotica</taxon>
    </lineage>
</organism>
<dbReference type="Proteomes" id="UP001153709">
    <property type="component" value="Chromosome 5"/>
</dbReference>
<feature type="domain" description="Chitin-binding type-2" evidence="8">
    <location>
        <begin position="94"/>
        <end position="150"/>
    </location>
</feature>
<accession>A0A9P0E4L6</accession>
<evidence type="ECO:0000259" key="8">
    <source>
        <dbReference type="PROSITE" id="PS50940"/>
    </source>
</evidence>
<dbReference type="GO" id="GO:0005576">
    <property type="term" value="C:extracellular region"/>
    <property type="evidence" value="ECO:0007669"/>
    <property type="project" value="InterPro"/>
</dbReference>